<organism evidence="6 7">
    <name type="scientific">Vibrio caribbeanicus ATCC BAA-2122</name>
    <dbReference type="NCBI Taxonomy" id="796620"/>
    <lineage>
        <taxon>Bacteria</taxon>
        <taxon>Pseudomonadati</taxon>
        <taxon>Pseudomonadota</taxon>
        <taxon>Gammaproteobacteria</taxon>
        <taxon>Vibrionales</taxon>
        <taxon>Vibrionaceae</taxon>
        <taxon>Vibrio</taxon>
    </lineage>
</organism>
<keyword evidence="7" id="KW-1185">Reference proteome</keyword>
<dbReference type="Pfam" id="PF00005">
    <property type="entry name" value="ABC_tran"/>
    <property type="match status" value="2"/>
</dbReference>
<dbReference type="RefSeq" id="WP_009600271.1">
    <property type="nucleotide sequence ID" value="NZ_AEIU01000052.1"/>
</dbReference>
<dbReference type="PANTHER" id="PTHR19211">
    <property type="entry name" value="ATP-BINDING TRANSPORT PROTEIN-RELATED"/>
    <property type="match status" value="1"/>
</dbReference>
<proteinExistence type="predicted"/>
<dbReference type="GO" id="GO:0005524">
    <property type="term" value="F:ATP binding"/>
    <property type="evidence" value="ECO:0007669"/>
    <property type="project" value="UniProtKB-KW"/>
</dbReference>
<protein>
    <submittedName>
        <fullName evidence="6">Putative ATP-binding component of ABC transporter</fullName>
    </submittedName>
</protein>
<feature type="compositionally biased region" description="Basic residues" evidence="4">
    <location>
        <begin position="295"/>
        <end position="304"/>
    </location>
</feature>
<comment type="caution">
    <text evidence="6">The sequence shown here is derived from an EMBL/GenBank/DDBJ whole genome shotgun (WGS) entry which is preliminary data.</text>
</comment>
<dbReference type="Gene3D" id="3.40.50.300">
    <property type="entry name" value="P-loop containing nucleotide triphosphate hydrolases"/>
    <property type="match status" value="2"/>
</dbReference>
<accession>E3BH25</accession>
<keyword evidence="3 6" id="KW-0067">ATP-binding</keyword>
<gene>
    <name evidence="6" type="ORF">VIBC2010_00355</name>
</gene>
<dbReference type="InterPro" id="IPR003593">
    <property type="entry name" value="AAA+_ATPase"/>
</dbReference>
<name>E3BH25_9VIBR</name>
<evidence type="ECO:0000313" key="7">
    <source>
        <dbReference type="Proteomes" id="UP000002943"/>
    </source>
</evidence>
<dbReference type="PROSITE" id="PS50893">
    <property type="entry name" value="ABC_TRANSPORTER_2"/>
    <property type="match status" value="1"/>
</dbReference>
<dbReference type="AlphaFoldDB" id="E3BH25"/>
<dbReference type="InterPro" id="IPR050611">
    <property type="entry name" value="ABCF"/>
</dbReference>
<dbReference type="SMART" id="SM00382">
    <property type="entry name" value="AAA"/>
    <property type="match status" value="2"/>
</dbReference>
<dbReference type="STRING" id="796620.VIBC2010_00355"/>
<dbReference type="InterPro" id="IPR027417">
    <property type="entry name" value="P-loop_NTPase"/>
</dbReference>
<dbReference type="eggNOG" id="COG0488">
    <property type="taxonomic scope" value="Bacteria"/>
</dbReference>
<evidence type="ECO:0000256" key="1">
    <source>
        <dbReference type="ARBA" id="ARBA00022737"/>
    </source>
</evidence>
<keyword evidence="1" id="KW-0677">Repeat</keyword>
<sequence>MPILQAHNISYQFENGEKLFDNLSCSMTQRRVGLVGRNGAGKSILASILSGEKTPSSGTVTQAKSVLAYRQQASDLLAMPLSLSQFLGKHDVLEALKRVEAGDCSQYCFDVIGDQWTLSKQLNQQLKALGLPQQADFPCAQLSGGQLARLQLWNMFESDAELLFLDEPSNHLDVGAKEWLLGSMCEFKGAIFLISHDRTLLREMEEIWEISELGLQVFGGNYDIYHQRKHAEIQAVERQLISFDKQRKHLRSQIQCNREKAEQRAAQGNRLRKEGSQAKMILDGAKNQAEASASKRNKNQQHRQMKLDDKHQALMARKELLKEQKLYLEDGACRSGKVILSILNGVLAYGYSNVFSLQVYANEKVHLAGPNGCGKSTLLKMLAGKKSLKHGECRVNAPLCMLDQHFGMIQSELSMLDNLLQQCRGIKVSEARTLLAGIGFRRDSVFRLGRVLSGGEKMKLAMLIVSHQPEQPFLLLDEPDNHLDLESKISLAQALLKYRGGYILISHDHDFVTESGVQRTMRPFGQELPC</sequence>
<dbReference type="PANTHER" id="PTHR19211:SF6">
    <property type="entry name" value="BLL7188 PROTEIN"/>
    <property type="match status" value="1"/>
</dbReference>
<dbReference type="InterPro" id="IPR003439">
    <property type="entry name" value="ABC_transporter-like_ATP-bd"/>
</dbReference>
<feature type="region of interest" description="Disordered" evidence="4">
    <location>
        <begin position="284"/>
        <end position="306"/>
    </location>
</feature>
<dbReference type="OrthoDB" id="9808609at2"/>
<evidence type="ECO:0000256" key="3">
    <source>
        <dbReference type="ARBA" id="ARBA00022840"/>
    </source>
</evidence>
<reference evidence="6 7" key="1">
    <citation type="journal article" date="2012" name="Int. J. Syst. Evol. Microbiol.">
        <title>Vibrio caribbeanicus sp. nov., isolated from the marine sponge Scleritoderma cyanea.</title>
        <authorList>
            <person name="Hoffmann M."/>
            <person name="Monday S.R."/>
            <person name="Allard M.W."/>
            <person name="Strain E.A."/>
            <person name="Whittaker P."/>
            <person name="Naum M."/>
            <person name="McCarthy P.J."/>
            <person name="Lopez J.V."/>
            <person name="Fischer M."/>
            <person name="Brown E.W."/>
        </authorList>
    </citation>
    <scope>NUCLEOTIDE SEQUENCE [LARGE SCALE GENOMIC DNA]</scope>
    <source>
        <strain evidence="6 7">ATCC BAA-2122</strain>
    </source>
</reference>
<dbReference type="Proteomes" id="UP000002943">
    <property type="component" value="Unassembled WGS sequence"/>
</dbReference>
<evidence type="ECO:0000313" key="6">
    <source>
        <dbReference type="EMBL" id="EFP97662.1"/>
    </source>
</evidence>
<evidence type="ECO:0000256" key="2">
    <source>
        <dbReference type="ARBA" id="ARBA00022741"/>
    </source>
</evidence>
<keyword evidence="2" id="KW-0547">Nucleotide-binding</keyword>
<dbReference type="SUPFAM" id="SSF52540">
    <property type="entry name" value="P-loop containing nucleoside triphosphate hydrolases"/>
    <property type="match status" value="2"/>
</dbReference>
<dbReference type="EMBL" id="AEIU01000052">
    <property type="protein sequence ID" value="EFP97662.1"/>
    <property type="molecule type" value="Genomic_DNA"/>
</dbReference>
<dbReference type="GO" id="GO:0016887">
    <property type="term" value="F:ATP hydrolysis activity"/>
    <property type="evidence" value="ECO:0007669"/>
    <property type="project" value="InterPro"/>
</dbReference>
<evidence type="ECO:0000256" key="4">
    <source>
        <dbReference type="SAM" id="MobiDB-lite"/>
    </source>
</evidence>
<evidence type="ECO:0000259" key="5">
    <source>
        <dbReference type="PROSITE" id="PS50893"/>
    </source>
</evidence>
<feature type="domain" description="ABC transporter" evidence="5">
    <location>
        <begin position="4"/>
        <end position="238"/>
    </location>
</feature>